<evidence type="ECO:0000313" key="1">
    <source>
        <dbReference type="EMBL" id="MFD2116847.1"/>
    </source>
</evidence>
<gene>
    <name evidence="1" type="ORF">ACFSJH_14055</name>
</gene>
<comment type="caution">
    <text evidence="1">The sequence shown here is derived from an EMBL/GenBank/DDBJ whole genome shotgun (WGS) entry which is preliminary data.</text>
</comment>
<dbReference type="SUPFAM" id="SSF160544">
    <property type="entry name" value="EscU C-terminal domain-like"/>
    <property type="match status" value="1"/>
</dbReference>
<keyword evidence="2" id="KW-1185">Reference proteome</keyword>
<dbReference type="InterPro" id="IPR029025">
    <property type="entry name" value="T3SS_substrate_exporter_C"/>
</dbReference>
<organism evidence="1 2">
    <name type="scientific">Paenibacillus yanchengensis</name>
    <dbReference type="NCBI Taxonomy" id="2035833"/>
    <lineage>
        <taxon>Bacteria</taxon>
        <taxon>Bacillati</taxon>
        <taxon>Bacillota</taxon>
        <taxon>Bacilli</taxon>
        <taxon>Bacillales</taxon>
        <taxon>Paenibacillaceae</taxon>
        <taxon>Paenibacillus</taxon>
    </lineage>
</organism>
<dbReference type="Gene3D" id="3.40.1690.10">
    <property type="entry name" value="secretion proteins EscU"/>
    <property type="match status" value="1"/>
</dbReference>
<dbReference type="EMBL" id="JBHUHO010000032">
    <property type="protein sequence ID" value="MFD2116847.1"/>
    <property type="molecule type" value="Genomic_DNA"/>
</dbReference>
<sequence length="121" mass="13740">MNIDSTDQVKQRLQGQQLAAVSTYQKRKAVALKYDPTQEKAPTIAAKGQGVLADRIIELANEHKIPIQQDASLIEVLSKLDVEQEIPPELFTIVAEILSFVYRADQEAKDWLQAEYEQFRL</sequence>
<dbReference type="PANTHER" id="PTHR30531">
    <property type="entry name" value="FLAGELLAR BIOSYNTHETIC PROTEIN FLHB"/>
    <property type="match status" value="1"/>
</dbReference>
<dbReference type="Proteomes" id="UP001597362">
    <property type="component" value="Unassembled WGS sequence"/>
</dbReference>
<reference evidence="2" key="1">
    <citation type="journal article" date="2019" name="Int. J. Syst. Evol. Microbiol.">
        <title>The Global Catalogue of Microorganisms (GCM) 10K type strain sequencing project: providing services to taxonomists for standard genome sequencing and annotation.</title>
        <authorList>
            <consortium name="The Broad Institute Genomics Platform"/>
            <consortium name="The Broad Institute Genome Sequencing Center for Infectious Disease"/>
            <person name="Wu L."/>
            <person name="Ma J."/>
        </authorList>
    </citation>
    <scope>NUCLEOTIDE SEQUENCE [LARGE SCALE GENOMIC DNA]</scope>
    <source>
        <strain evidence="2">GH52</strain>
    </source>
</reference>
<evidence type="ECO:0000313" key="2">
    <source>
        <dbReference type="Proteomes" id="UP001597362"/>
    </source>
</evidence>
<dbReference type="PANTHER" id="PTHR30531:SF12">
    <property type="entry name" value="FLAGELLAR BIOSYNTHETIC PROTEIN FLHB"/>
    <property type="match status" value="1"/>
</dbReference>
<protein>
    <submittedName>
        <fullName evidence="1">EscU/YscU/HrcU family type III secretion system export apparatus switch protein</fullName>
    </submittedName>
</protein>
<dbReference type="RefSeq" id="WP_377773432.1">
    <property type="nucleotide sequence ID" value="NZ_JBHUHO010000032.1"/>
</dbReference>
<dbReference type="Pfam" id="PF01312">
    <property type="entry name" value="Bac_export_2"/>
    <property type="match status" value="1"/>
</dbReference>
<name>A0ABW4YMM7_9BACL</name>
<proteinExistence type="predicted"/>
<accession>A0ABW4YMM7</accession>
<dbReference type="InterPro" id="IPR006135">
    <property type="entry name" value="T3SS_substrate_exporter"/>
</dbReference>